<dbReference type="AlphaFoldDB" id="A0A932YWR3"/>
<dbReference type="InterPro" id="IPR003329">
    <property type="entry name" value="Cytidylyl_trans"/>
</dbReference>
<keyword evidence="1" id="KW-0548">Nucleotidyltransferase</keyword>
<organism evidence="1 2">
    <name type="scientific">Candidatus Sungiibacteriota bacterium</name>
    <dbReference type="NCBI Taxonomy" id="2750080"/>
    <lineage>
        <taxon>Bacteria</taxon>
        <taxon>Candidatus Sungiibacteriota</taxon>
    </lineage>
</organism>
<dbReference type="SUPFAM" id="SSF53448">
    <property type="entry name" value="Nucleotide-diphospho-sugar transferases"/>
    <property type="match status" value="1"/>
</dbReference>
<dbReference type="InterPro" id="IPR050793">
    <property type="entry name" value="CMP-NeuNAc_synthase"/>
</dbReference>
<dbReference type="PANTHER" id="PTHR21485:SF6">
    <property type="entry name" value="N-ACYLNEURAMINATE CYTIDYLYLTRANSFERASE-RELATED"/>
    <property type="match status" value="1"/>
</dbReference>
<dbReference type="PANTHER" id="PTHR21485">
    <property type="entry name" value="HAD SUPERFAMILY MEMBERS CMAS AND KDSC"/>
    <property type="match status" value="1"/>
</dbReference>
<comment type="caution">
    <text evidence="1">The sequence shown here is derived from an EMBL/GenBank/DDBJ whole genome shotgun (WGS) entry which is preliminary data.</text>
</comment>
<dbReference type="InterPro" id="IPR029044">
    <property type="entry name" value="Nucleotide-diphossugar_trans"/>
</dbReference>
<gene>
    <name evidence="1" type="ORF">HY474_01670</name>
</gene>
<dbReference type="EMBL" id="JACQMJ010000008">
    <property type="protein sequence ID" value="MBI4132319.1"/>
    <property type="molecule type" value="Genomic_DNA"/>
</dbReference>
<proteinExistence type="predicted"/>
<protein>
    <submittedName>
        <fullName evidence="1">Acylneuraminate cytidylyltransferase family protein</fullName>
    </submittedName>
</protein>
<dbReference type="CDD" id="cd02513">
    <property type="entry name" value="CMP-NeuAc_Synthase"/>
    <property type="match status" value="1"/>
</dbReference>
<keyword evidence="1" id="KW-0808">Transferase</keyword>
<dbReference type="GO" id="GO:0008781">
    <property type="term" value="F:N-acylneuraminate cytidylyltransferase activity"/>
    <property type="evidence" value="ECO:0007669"/>
    <property type="project" value="TreeGrafter"/>
</dbReference>
<name>A0A932YWR3_9BACT</name>
<evidence type="ECO:0000313" key="1">
    <source>
        <dbReference type="EMBL" id="MBI4132319.1"/>
    </source>
</evidence>
<accession>A0A932YWR3</accession>
<reference evidence="1" key="1">
    <citation type="submission" date="2020-07" db="EMBL/GenBank/DDBJ databases">
        <title>Huge and variable diversity of episymbiotic CPR bacteria and DPANN archaea in groundwater ecosystems.</title>
        <authorList>
            <person name="He C.Y."/>
            <person name="Keren R."/>
            <person name="Whittaker M."/>
            <person name="Farag I.F."/>
            <person name="Doudna J."/>
            <person name="Cate J.H.D."/>
            <person name="Banfield J.F."/>
        </authorList>
    </citation>
    <scope>NUCLEOTIDE SEQUENCE</scope>
    <source>
        <strain evidence="1">NC_groundwater_1226_Ag_S-0.1um_59_124</strain>
    </source>
</reference>
<dbReference type="Proteomes" id="UP000704960">
    <property type="component" value="Unassembled WGS sequence"/>
</dbReference>
<dbReference type="Pfam" id="PF02348">
    <property type="entry name" value="CTP_transf_3"/>
    <property type="match status" value="1"/>
</dbReference>
<sequence length="246" mass="27850">MADSKKEVKTLGVIPARGGSKGIPRKNIALLSGKPLIHYTIREAKRSRLLDAFIVSTDDPKIAAVARSLGADVPFLRPKKFARDRSPDIEFLDHALAWLERHRGWRPDIVVNLRPTAPLRTADDIDRVILLMRETGCDSVRTVSPPNPHNPYKMWLFTDEKRAAMKPLIRTAHYGTLGTDVPRQLLPQAYWQNGLVDATRSKFIRRGVVYGPDVRGVITDPRRAVDIDEPKDLKRAEIIMRELELL</sequence>
<dbReference type="Gene3D" id="3.90.550.10">
    <property type="entry name" value="Spore Coat Polysaccharide Biosynthesis Protein SpsA, Chain A"/>
    <property type="match status" value="1"/>
</dbReference>
<evidence type="ECO:0000313" key="2">
    <source>
        <dbReference type="Proteomes" id="UP000704960"/>
    </source>
</evidence>